<reference evidence="9" key="2">
    <citation type="journal article" date="2022" name="Sci. Rep.">
        <title>In silico prediction of the enzymes involved in the degradation of the herbicide molinate by Gulosibacter molinativorax ON4T.</title>
        <authorList>
            <person name="Lopes A.R."/>
            <person name="Bunin E."/>
            <person name="Viana A.T."/>
            <person name="Froufe H."/>
            <person name="Munoz-Merida A."/>
            <person name="Pinho D."/>
            <person name="Figueiredo J."/>
            <person name="Barroso C."/>
            <person name="Vaz-Moreira I."/>
            <person name="Bellanger X."/>
            <person name="Egas C."/>
            <person name="Nunes O.C."/>
        </authorList>
    </citation>
    <scope>NUCLEOTIDE SEQUENCE</scope>
    <source>
        <strain evidence="9">ON4</strain>
    </source>
</reference>
<evidence type="ECO:0000256" key="5">
    <source>
        <dbReference type="ARBA" id="ARBA00023136"/>
    </source>
</evidence>
<sequence length="783" mass="82799">MMGTTWLLALRSLRKQPMQVIAMGLLTLLAAALINLGVVTAVDFPRGLEERFDELRTPDLEMLLVDDESAEIAEDALAGDDRVSEYQVESAPVFLGTFSFGDSEQTALMTALDVDAFRGLSRLGVVEAATEEFADGAYVPVQWRDSGGYALGDAFKVEGIGATYRFTVQGFFESPSLGSISMGNQGLALHTDAYDDFLAEQSPPMGSFISAMTHDPADAEAVLADVSEEILAALPANTQLPFSGSTLDTMRMAATIGSNVTSAILTAFAVILAAVTALVLRYVCRNTIERDLQGIGTMKAIGVSVAQIRGSFLVTFAGVGLLAVFLGVGLSYAFMPIVENMLSTQSGILWQSSFNPLGLALAIVILVGTIVVSTLLSTRRVKRIPPVTALRGGILTHSFKRNPLPLETTRGPLLGTLGLKQLLQNPAQVVSITVIVALVTFASMFALAAVKNIANDPVGFTHLIAGDYEAVSVYPAEGIAAEDAFADDLAQMEGVRKAFPKSTANGTSEGTQIALMVTDDYDLLDLSTILEGRYPLHDNEIAIGAKASEVLDAGVGDTIPVTINSGTEDYLITGLTQSSRSLGMEGSLTTAGAVRADATFEHNTVAIYLEEGYETGPVIDDIEEQYASEVAEIIDYRANVQGQSVTYVSMAAGLSAAILGITIAVIAIILSLMVSTLLVQQRRDFGVRRAIGYTWVELAVQTALAYVPVVALGGVLGALAGFGFLDSLVSAMLSGIGLVQASLPVDVSWAIVLVLALILLAFVLVFALASRIRRISPVELVRT</sequence>
<comment type="caution">
    <text evidence="9">The sequence shown here is derived from an EMBL/GenBank/DDBJ whole genome shotgun (WGS) entry which is preliminary data.</text>
</comment>
<keyword evidence="3 7" id="KW-0812">Transmembrane</keyword>
<feature type="transmembrane region" description="Helical" evidence="7">
    <location>
        <begin position="312"/>
        <end position="334"/>
    </location>
</feature>
<keyword evidence="10" id="KW-1185">Reference proteome</keyword>
<evidence type="ECO:0000256" key="6">
    <source>
        <dbReference type="ARBA" id="ARBA00038076"/>
    </source>
</evidence>
<dbReference type="InterPro" id="IPR050250">
    <property type="entry name" value="Macrolide_Exporter_MacB"/>
</dbReference>
<dbReference type="PANTHER" id="PTHR30572:SF4">
    <property type="entry name" value="ABC TRANSPORTER PERMEASE YTRF"/>
    <property type="match status" value="1"/>
</dbReference>
<dbReference type="InterPro" id="IPR003838">
    <property type="entry name" value="ABC3_permease_C"/>
</dbReference>
<dbReference type="RefSeq" id="WP_026936138.1">
    <property type="nucleotide sequence ID" value="NZ_CP028426.1"/>
</dbReference>
<evidence type="ECO:0000256" key="4">
    <source>
        <dbReference type="ARBA" id="ARBA00022989"/>
    </source>
</evidence>
<gene>
    <name evidence="9" type="ORF">C7K25_04320</name>
</gene>
<protein>
    <submittedName>
        <fullName evidence="9">ABC transporter permease</fullName>
    </submittedName>
</protein>
<accession>A0ABT7C5W3</accession>
<evidence type="ECO:0000256" key="1">
    <source>
        <dbReference type="ARBA" id="ARBA00004651"/>
    </source>
</evidence>
<feature type="transmembrane region" description="Helical" evidence="7">
    <location>
        <begin position="647"/>
        <end position="679"/>
    </location>
</feature>
<dbReference type="PANTHER" id="PTHR30572">
    <property type="entry name" value="MEMBRANE COMPONENT OF TRANSPORTER-RELATED"/>
    <property type="match status" value="1"/>
</dbReference>
<feature type="transmembrane region" description="Helical" evidence="7">
    <location>
        <begin position="429"/>
        <end position="450"/>
    </location>
</feature>
<feature type="transmembrane region" description="Helical" evidence="7">
    <location>
        <begin position="747"/>
        <end position="769"/>
    </location>
</feature>
<evidence type="ECO:0000256" key="7">
    <source>
        <dbReference type="SAM" id="Phobius"/>
    </source>
</evidence>
<feature type="transmembrane region" description="Helical" evidence="7">
    <location>
        <begin position="703"/>
        <end position="725"/>
    </location>
</feature>
<evidence type="ECO:0000259" key="8">
    <source>
        <dbReference type="Pfam" id="PF02687"/>
    </source>
</evidence>
<keyword evidence="2" id="KW-1003">Cell membrane</keyword>
<feature type="domain" description="ABC3 transporter permease C-terminal" evidence="8">
    <location>
        <begin position="657"/>
        <end position="777"/>
    </location>
</feature>
<comment type="subcellular location">
    <subcellularLocation>
        <location evidence="1">Cell membrane</location>
        <topology evidence="1">Multi-pass membrane protein</topology>
    </subcellularLocation>
</comment>
<dbReference type="Proteomes" id="UP001170379">
    <property type="component" value="Unassembled WGS sequence"/>
</dbReference>
<organism evidence="9 10">
    <name type="scientific">Gulosibacter molinativorax</name>
    <dbReference type="NCBI Taxonomy" id="256821"/>
    <lineage>
        <taxon>Bacteria</taxon>
        <taxon>Bacillati</taxon>
        <taxon>Actinomycetota</taxon>
        <taxon>Actinomycetes</taxon>
        <taxon>Micrococcales</taxon>
        <taxon>Microbacteriaceae</taxon>
        <taxon>Gulosibacter</taxon>
    </lineage>
</organism>
<evidence type="ECO:0000256" key="2">
    <source>
        <dbReference type="ARBA" id="ARBA00022475"/>
    </source>
</evidence>
<comment type="similarity">
    <text evidence="6">Belongs to the ABC-4 integral membrane protein family.</text>
</comment>
<dbReference type="EMBL" id="PXVD01000005">
    <property type="protein sequence ID" value="MDJ1370597.1"/>
    <property type="molecule type" value="Genomic_DNA"/>
</dbReference>
<evidence type="ECO:0000313" key="9">
    <source>
        <dbReference type="EMBL" id="MDJ1370597.1"/>
    </source>
</evidence>
<feature type="domain" description="ABC3 transporter permease C-terminal" evidence="8">
    <location>
        <begin position="267"/>
        <end position="386"/>
    </location>
</feature>
<dbReference type="Pfam" id="PF02687">
    <property type="entry name" value="FtsX"/>
    <property type="match status" value="2"/>
</dbReference>
<reference evidence="9" key="1">
    <citation type="submission" date="2018-03" db="EMBL/GenBank/DDBJ databases">
        <authorList>
            <person name="Nunes O.C."/>
            <person name="Lopes A.R."/>
            <person name="Froufe H."/>
            <person name="Munoz-Merida A."/>
            <person name="Barroso C."/>
            <person name="Egas C."/>
        </authorList>
    </citation>
    <scope>NUCLEOTIDE SEQUENCE</scope>
    <source>
        <strain evidence="9">ON4</strain>
    </source>
</reference>
<evidence type="ECO:0000256" key="3">
    <source>
        <dbReference type="ARBA" id="ARBA00022692"/>
    </source>
</evidence>
<keyword evidence="4 7" id="KW-1133">Transmembrane helix</keyword>
<name>A0ABT7C5W3_9MICO</name>
<evidence type="ECO:0000313" key="10">
    <source>
        <dbReference type="Proteomes" id="UP001170379"/>
    </source>
</evidence>
<feature type="transmembrane region" description="Helical" evidence="7">
    <location>
        <begin position="260"/>
        <end position="283"/>
    </location>
</feature>
<proteinExistence type="inferred from homology"/>
<keyword evidence="5 7" id="KW-0472">Membrane</keyword>
<feature type="transmembrane region" description="Helical" evidence="7">
    <location>
        <begin position="354"/>
        <end position="376"/>
    </location>
</feature>